<evidence type="ECO:0000256" key="1">
    <source>
        <dbReference type="SAM" id="SignalP"/>
    </source>
</evidence>
<dbReference type="SUPFAM" id="SSF53850">
    <property type="entry name" value="Periplasmic binding protein-like II"/>
    <property type="match status" value="1"/>
</dbReference>
<evidence type="ECO:0000313" key="2">
    <source>
        <dbReference type="EMBL" id="QJQ05785.1"/>
    </source>
</evidence>
<proteinExistence type="predicted"/>
<evidence type="ECO:0000313" key="3">
    <source>
        <dbReference type="Proteomes" id="UP000274350"/>
    </source>
</evidence>
<dbReference type="Gene3D" id="3.40.190.10">
    <property type="entry name" value="Periplasmic binding protein-like II"/>
    <property type="match status" value="1"/>
</dbReference>
<organism evidence="2 3">
    <name type="scientific">Undibacterium piscinae</name>
    <dbReference type="NCBI Taxonomy" id="2495591"/>
    <lineage>
        <taxon>Bacteria</taxon>
        <taxon>Pseudomonadati</taxon>
        <taxon>Pseudomonadota</taxon>
        <taxon>Betaproteobacteria</taxon>
        <taxon>Burkholderiales</taxon>
        <taxon>Oxalobacteraceae</taxon>
        <taxon>Undibacterium</taxon>
    </lineage>
</organism>
<dbReference type="Proteomes" id="UP000274350">
    <property type="component" value="Chromosome"/>
</dbReference>
<dbReference type="KEGG" id="upi:EJG51_007905"/>
<keyword evidence="3" id="KW-1185">Reference proteome</keyword>
<dbReference type="EMBL" id="CP051152">
    <property type="protein sequence ID" value="QJQ05785.1"/>
    <property type="molecule type" value="Genomic_DNA"/>
</dbReference>
<feature type="chain" id="PRO_5027115332" evidence="1">
    <location>
        <begin position="26"/>
        <end position="145"/>
    </location>
</feature>
<protein>
    <submittedName>
        <fullName evidence="2">Phosphate ABC transporter substrate-binding protein</fullName>
    </submittedName>
</protein>
<keyword evidence="1" id="KW-0732">Signal</keyword>
<accession>A0A6M4A3L1</accession>
<reference evidence="2 3" key="1">
    <citation type="journal article" date="2019" name="Int. J. Syst. Evol. Microbiol.">
        <title>Undibacterium piscinae sp. nov., isolated from Korean shiner intestine.</title>
        <authorList>
            <person name="Lee S.Y."/>
            <person name="Kang W."/>
            <person name="Kim P.S."/>
            <person name="Kim H.S."/>
            <person name="Sung H."/>
            <person name="Shin N.R."/>
            <person name="Whon T.W."/>
            <person name="Yun J.H."/>
            <person name="Lee J.Y."/>
            <person name="Lee J.Y."/>
            <person name="Jung M.J."/>
            <person name="Jeong Y.S."/>
            <person name="Tak E.J."/>
            <person name="Han J.E."/>
            <person name="Hyun D.W."/>
            <person name="Kang M.S."/>
            <person name="Lee K.E."/>
            <person name="Lee B.H."/>
            <person name="Bae J.W."/>
        </authorList>
    </citation>
    <scope>NUCLEOTIDE SEQUENCE [LARGE SCALE GENOMIC DNA]</scope>
    <source>
        <strain evidence="2 3">S11R28</strain>
    </source>
</reference>
<name>A0A6M4A3L1_9BURK</name>
<dbReference type="AlphaFoldDB" id="A0A6M4A3L1"/>
<feature type="signal peptide" evidence="1">
    <location>
        <begin position="1"/>
        <end position="25"/>
    </location>
</feature>
<gene>
    <name evidence="2" type="ORF">EJG51_007905</name>
</gene>
<sequence>MNTWKPSLALLLLALALHCNGLASAQTTIAVVVSEKSELTSLSREDLAALYLGNLGTKTATRELKPVDIEDSETRDKFYQSLLGRSRNQMHAYWSRLVFTNRARPPKEYKEEEIANTLISNSSAIGYLPIGAGTGQSVCAKSKFQ</sequence>